<dbReference type="EMBL" id="AP026978">
    <property type="protein sequence ID" value="BDU00429.1"/>
    <property type="molecule type" value="Genomic_DNA"/>
</dbReference>
<name>A0ABM8CZF3_9NOCA</name>
<dbReference type="Proteomes" id="UP001317870">
    <property type="component" value="Chromosome"/>
</dbReference>
<feature type="compositionally biased region" description="Basic and acidic residues" evidence="1">
    <location>
        <begin position="40"/>
        <end position="51"/>
    </location>
</feature>
<gene>
    <name evidence="2" type="ORF">IFM12276_34570</name>
</gene>
<evidence type="ECO:0000313" key="3">
    <source>
        <dbReference type="Proteomes" id="UP001317870"/>
    </source>
</evidence>
<feature type="region of interest" description="Disordered" evidence="1">
    <location>
        <begin position="31"/>
        <end position="66"/>
    </location>
</feature>
<protein>
    <submittedName>
        <fullName evidence="2">Uncharacterized protein</fullName>
    </submittedName>
</protein>
<evidence type="ECO:0000313" key="2">
    <source>
        <dbReference type="EMBL" id="BDU00429.1"/>
    </source>
</evidence>
<organism evidence="2 3">
    <name type="scientific">Nocardia sputorum</name>
    <dbReference type="NCBI Taxonomy" id="2984338"/>
    <lineage>
        <taxon>Bacteria</taxon>
        <taxon>Bacillati</taxon>
        <taxon>Actinomycetota</taxon>
        <taxon>Actinomycetes</taxon>
        <taxon>Mycobacteriales</taxon>
        <taxon>Nocardiaceae</taxon>
        <taxon>Nocardia</taxon>
    </lineage>
</organism>
<keyword evidence="3" id="KW-1185">Reference proteome</keyword>
<reference evidence="2 3" key="1">
    <citation type="submission" date="2022-11" db="EMBL/GenBank/DDBJ databases">
        <title>Genome Sequencing of Nocardia sp. ON39_IFM12276 and assembly.</title>
        <authorList>
            <person name="Shimojima M."/>
            <person name="Toyokawa M."/>
            <person name="Uesaka K."/>
        </authorList>
    </citation>
    <scope>NUCLEOTIDE SEQUENCE [LARGE SCALE GENOMIC DNA]</scope>
    <source>
        <strain evidence="2 3">IFM 12276</strain>
    </source>
</reference>
<sequence length="66" mass="7199">MTSEVTDARGLAVGPVIGLGINRVEKKDYEERCGSTGRTTGDRAEANHRGETNCVEYPKHNPGQLR</sequence>
<accession>A0ABM8CZF3</accession>
<proteinExistence type="predicted"/>
<evidence type="ECO:0000256" key="1">
    <source>
        <dbReference type="SAM" id="MobiDB-lite"/>
    </source>
</evidence>